<dbReference type="GO" id="GO:0008270">
    <property type="term" value="F:zinc ion binding"/>
    <property type="evidence" value="ECO:0007669"/>
    <property type="project" value="UniProtKB-KW"/>
</dbReference>
<evidence type="ECO:0000259" key="6">
    <source>
        <dbReference type="PROSITE" id="PS50089"/>
    </source>
</evidence>
<feature type="domain" description="B30.2/SPRY" evidence="8">
    <location>
        <begin position="273"/>
        <end position="454"/>
    </location>
</feature>
<comment type="caution">
    <text evidence="9">The sequence shown here is derived from an EMBL/GenBank/DDBJ whole genome shotgun (WGS) entry which is preliminary data.</text>
</comment>
<keyword evidence="3" id="KW-0862">Zinc</keyword>
<evidence type="ECO:0000256" key="2">
    <source>
        <dbReference type="ARBA" id="ARBA00022771"/>
    </source>
</evidence>
<dbReference type="PROSITE" id="PS00518">
    <property type="entry name" value="ZF_RING_1"/>
    <property type="match status" value="1"/>
</dbReference>
<feature type="coiled-coil region" evidence="5">
    <location>
        <begin position="188"/>
        <end position="219"/>
    </location>
</feature>
<dbReference type="InterPro" id="IPR001841">
    <property type="entry name" value="Znf_RING"/>
</dbReference>
<evidence type="ECO:0008006" key="11">
    <source>
        <dbReference type="Google" id="ProtNLM"/>
    </source>
</evidence>
<gene>
    <name evidence="9" type="ORF">R3I93_010590</name>
</gene>
<dbReference type="Pfam" id="PF00643">
    <property type="entry name" value="zf-B_box"/>
    <property type="match status" value="1"/>
</dbReference>
<dbReference type="SUPFAM" id="SSF57845">
    <property type="entry name" value="B-box zinc-binding domain"/>
    <property type="match status" value="1"/>
</dbReference>
<dbReference type="SMART" id="SM00336">
    <property type="entry name" value="BBOX"/>
    <property type="match status" value="1"/>
</dbReference>
<dbReference type="InterPro" id="IPR003877">
    <property type="entry name" value="SPRY_dom"/>
</dbReference>
<evidence type="ECO:0000256" key="3">
    <source>
        <dbReference type="ARBA" id="ARBA00022833"/>
    </source>
</evidence>
<dbReference type="InterPro" id="IPR003879">
    <property type="entry name" value="Butyrophylin_SPRY"/>
</dbReference>
<name>A0AAN9CY95_9TELE</name>
<dbReference type="InterPro" id="IPR000315">
    <property type="entry name" value="Znf_B-box"/>
</dbReference>
<dbReference type="InterPro" id="IPR013320">
    <property type="entry name" value="ConA-like_dom_sf"/>
</dbReference>
<proteinExistence type="predicted"/>
<feature type="domain" description="B box-type" evidence="7">
    <location>
        <begin position="85"/>
        <end position="126"/>
    </location>
</feature>
<dbReference type="PROSITE" id="PS50119">
    <property type="entry name" value="ZF_BBOX"/>
    <property type="match status" value="1"/>
</dbReference>
<dbReference type="SMART" id="SM00184">
    <property type="entry name" value="RING"/>
    <property type="match status" value="1"/>
</dbReference>
<dbReference type="Pfam" id="PF25600">
    <property type="entry name" value="TRIM_CC"/>
    <property type="match status" value="1"/>
</dbReference>
<evidence type="ECO:0000256" key="5">
    <source>
        <dbReference type="SAM" id="Coils"/>
    </source>
</evidence>
<dbReference type="PROSITE" id="PS50188">
    <property type="entry name" value="B302_SPRY"/>
    <property type="match status" value="1"/>
</dbReference>
<dbReference type="Gene3D" id="3.30.160.60">
    <property type="entry name" value="Classic Zinc Finger"/>
    <property type="match status" value="1"/>
</dbReference>
<dbReference type="PRINTS" id="PR01407">
    <property type="entry name" value="BUTYPHLNCDUF"/>
</dbReference>
<dbReference type="AlphaFoldDB" id="A0AAN9CY95"/>
<dbReference type="Proteomes" id="UP001364617">
    <property type="component" value="Unassembled WGS sequence"/>
</dbReference>
<dbReference type="Gene3D" id="2.60.120.920">
    <property type="match status" value="1"/>
</dbReference>
<protein>
    <recommendedName>
        <fullName evidence="11">Tripartite motif-containing protein 35-like</fullName>
    </recommendedName>
</protein>
<keyword evidence="2 4" id="KW-0863">Zinc-finger</keyword>
<dbReference type="SMART" id="SM00449">
    <property type="entry name" value="SPRY"/>
    <property type="match status" value="1"/>
</dbReference>
<evidence type="ECO:0000313" key="10">
    <source>
        <dbReference type="Proteomes" id="UP001364617"/>
    </source>
</evidence>
<dbReference type="InterPro" id="IPR058030">
    <property type="entry name" value="TRIM8/14/16/25/29/45/65_CC"/>
</dbReference>
<feature type="domain" description="RING-type" evidence="6">
    <location>
        <begin position="13"/>
        <end position="53"/>
    </location>
</feature>
<evidence type="ECO:0000259" key="7">
    <source>
        <dbReference type="PROSITE" id="PS50119"/>
    </source>
</evidence>
<dbReference type="Gene3D" id="3.30.40.10">
    <property type="entry name" value="Zinc/RING finger domain, C3HC4 (zinc finger)"/>
    <property type="match status" value="1"/>
</dbReference>
<keyword evidence="5" id="KW-0175">Coiled coil</keyword>
<dbReference type="SUPFAM" id="SSF49899">
    <property type="entry name" value="Concanavalin A-like lectins/glucanases"/>
    <property type="match status" value="1"/>
</dbReference>
<dbReference type="Pfam" id="PF00622">
    <property type="entry name" value="SPRY"/>
    <property type="match status" value="1"/>
</dbReference>
<dbReference type="InterPro" id="IPR043136">
    <property type="entry name" value="B30.2/SPRY_sf"/>
</dbReference>
<evidence type="ECO:0000259" key="8">
    <source>
        <dbReference type="PROSITE" id="PS50188"/>
    </source>
</evidence>
<reference evidence="9 10" key="1">
    <citation type="submission" date="2024-02" db="EMBL/GenBank/DDBJ databases">
        <title>Chromosome-level genome assembly of the Eurasian Minnow (Phoxinus phoxinus).</title>
        <authorList>
            <person name="Oriowo T.O."/>
            <person name="Martin S."/>
            <person name="Stange M."/>
            <person name="Chrysostomakis Y."/>
            <person name="Brown T."/>
            <person name="Winkler S."/>
            <person name="Kukowka S."/>
            <person name="Myers E.W."/>
            <person name="Bohne A."/>
        </authorList>
    </citation>
    <scope>NUCLEOTIDE SEQUENCE [LARGE SCALE GENOMIC DNA]</scope>
    <source>
        <strain evidence="9">ZFMK-TIS-60720</strain>
        <tissue evidence="9">Whole Organism</tissue>
    </source>
</reference>
<dbReference type="InterPro" id="IPR006574">
    <property type="entry name" value="PRY"/>
</dbReference>
<evidence type="ECO:0000313" key="9">
    <source>
        <dbReference type="EMBL" id="KAK7152421.1"/>
    </source>
</evidence>
<evidence type="ECO:0000256" key="4">
    <source>
        <dbReference type="PROSITE-ProRule" id="PRU00024"/>
    </source>
</evidence>
<dbReference type="InterPro" id="IPR050143">
    <property type="entry name" value="TRIM/RBCC"/>
</dbReference>
<dbReference type="InterPro" id="IPR013083">
    <property type="entry name" value="Znf_RING/FYVE/PHD"/>
</dbReference>
<organism evidence="9 10">
    <name type="scientific">Phoxinus phoxinus</name>
    <name type="common">Eurasian minnow</name>
    <dbReference type="NCBI Taxonomy" id="58324"/>
    <lineage>
        <taxon>Eukaryota</taxon>
        <taxon>Metazoa</taxon>
        <taxon>Chordata</taxon>
        <taxon>Craniata</taxon>
        <taxon>Vertebrata</taxon>
        <taxon>Euteleostomi</taxon>
        <taxon>Actinopterygii</taxon>
        <taxon>Neopterygii</taxon>
        <taxon>Teleostei</taxon>
        <taxon>Ostariophysi</taxon>
        <taxon>Cypriniformes</taxon>
        <taxon>Leuciscidae</taxon>
        <taxon>Phoxininae</taxon>
        <taxon>Phoxinus</taxon>
    </lineage>
</organism>
<dbReference type="EMBL" id="JAYKXH010000011">
    <property type="protein sequence ID" value="KAK7152421.1"/>
    <property type="molecule type" value="Genomic_DNA"/>
</dbReference>
<accession>A0AAN9CY95</accession>
<dbReference type="SMART" id="SM00589">
    <property type="entry name" value="PRY"/>
    <property type="match status" value="1"/>
</dbReference>
<dbReference type="Pfam" id="PF13765">
    <property type="entry name" value="PRY"/>
    <property type="match status" value="1"/>
</dbReference>
<dbReference type="PANTHER" id="PTHR24103">
    <property type="entry name" value="E3 UBIQUITIN-PROTEIN LIGASE TRIM"/>
    <property type="match status" value="1"/>
</dbReference>
<dbReference type="SUPFAM" id="SSF57850">
    <property type="entry name" value="RING/U-box"/>
    <property type="match status" value="1"/>
</dbReference>
<dbReference type="InterPro" id="IPR027370">
    <property type="entry name" value="Znf-RING_euk"/>
</dbReference>
<dbReference type="PROSITE" id="PS50089">
    <property type="entry name" value="ZF_RING_2"/>
    <property type="match status" value="1"/>
</dbReference>
<dbReference type="InterPro" id="IPR001870">
    <property type="entry name" value="B30.2/SPRY"/>
</dbReference>
<keyword evidence="1" id="KW-0479">Metal-binding</keyword>
<dbReference type="InterPro" id="IPR017907">
    <property type="entry name" value="Znf_RING_CS"/>
</dbReference>
<evidence type="ECO:0000256" key="1">
    <source>
        <dbReference type="ARBA" id="ARBA00022723"/>
    </source>
</evidence>
<dbReference type="Pfam" id="PF13445">
    <property type="entry name" value="zf-RING_UBOX"/>
    <property type="match status" value="1"/>
</dbReference>
<keyword evidence="10" id="KW-1185">Reference proteome</keyword>
<sequence>MASLNVSAEELSCPVCCDIFKAPVVLSCSHSVCKECLQQFWRTKKTQECPVCRRRSSKDNPPPNLALKNLCESFLTERNETGSSGSEEICSLHSEKLKLFCLEDKQPVCLVCITSQKHDNHKFRPISEVVSSYKEEFNTALKSLQEKLTCNGKLKGEFEKTVQHIRTQAAHTERQIKQQFEKLHQFLRDEEEATVTALREEEEQKKQMMKEKLEEMNTHISALSHTIRHMEEMMEANEVCFLKEFPVSMERVQSSQPDPQMASGALIHVPRYLGNLPFRVWKKMQDIVHNTPVILDPNTADPRLVLSDDLTGVRNSGNNQTIPDNPERFDRCPCVLGSEGFDSGTHCWDVEVKESQRWSLGVTTASNQRKGFVFFNTDVWSVSYGWSAGSGFHVNQKLDRVRVNLDYDGGTVSFSDPVTHTHLHTFTTTFTHTLFPFFCCGCSSSLRILPVNSQ</sequence>